<dbReference type="KEGG" id="anf:AQPE_3030"/>
<evidence type="ECO:0000313" key="9">
    <source>
        <dbReference type="EMBL" id="BBE18860.1"/>
    </source>
</evidence>
<dbReference type="GO" id="GO:0003700">
    <property type="term" value="F:DNA-binding transcription factor activity"/>
    <property type="evidence" value="ECO:0007669"/>
    <property type="project" value="UniProtKB-UniRule"/>
</dbReference>
<dbReference type="Gene3D" id="3.40.1550.20">
    <property type="entry name" value="Transcriptional regulator MraZ domain"/>
    <property type="match status" value="1"/>
</dbReference>
<dbReference type="AlphaFoldDB" id="A0A5K7SBB8"/>
<evidence type="ECO:0000256" key="2">
    <source>
        <dbReference type="ARBA" id="ARBA00022490"/>
    </source>
</evidence>
<dbReference type="EMBL" id="AP018694">
    <property type="protein sequence ID" value="BBE18860.1"/>
    <property type="molecule type" value="Genomic_DNA"/>
</dbReference>
<keyword evidence="4 7" id="KW-0805">Transcription regulation</keyword>
<feature type="domain" description="SpoVT-AbrB" evidence="8">
    <location>
        <begin position="7"/>
        <end position="55"/>
    </location>
</feature>
<comment type="similarity">
    <text evidence="7">Belongs to the MraZ family.</text>
</comment>
<dbReference type="Proteomes" id="UP001193389">
    <property type="component" value="Chromosome"/>
</dbReference>
<keyword evidence="9" id="KW-0131">Cell cycle</keyword>
<comment type="subcellular location">
    <subcellularLocation>
        <location evidence="7">Cytoplasm</location>
        <location evidence="7">Nucleoid</location>
    </subcellularLocation>
</comment>
<evidence type="ECO:0000256" key="3">
    <source>
        <dbReference type="ARBA" id="ARBA00022737"/>
    </source>
</evidence>
<dbReference type="GO" id="GO:0005737">
    <property type="term" value="C:cytoplasm"/>
    <property type="evidence" value="ECO:0007669"/>
    <property type="project" value="UniProtKB-UniRule"/>
</dbReference>
<evidence type="ECO:0000256" key="7">
    <source>
        <dbReference type="HAMAP-Rule" id="MF_01008"/>
    </source>
</evidence>
<organism evidence="9 10">
    <name type="scientific">Aquipluma nitroreducens</name>
    <dbReference type="NCBI Taxonomy" id="2010828"/>
    <lineage>
        <taxon>Bacteria</taxon>
        <taxon>Pseudomonadati</taxon>
        <taxon>Bacteroidota</taxon>
        <taxon>Bacteroidia</taxon>
        <taxon>Marinilabiliales</taxon>
        <taxon>Prolixibacteraceae</taxon>
        <taxon>Aquipluma</taxon>
    </lineage>
</organism>
<reference evidence="9" key="1">
    <citation type="journal article" date="2020" name="Int. J. Syst. Evol. Microbiol.">
        <title>Aquipluma nitroreducens gen. nov. sp. nov., a novel facultatively anaerobic bacterium isolated from a freshwater lake.</title>
        <authorList>
            <person name="Watanabe M."/>
            <person name="Kojima H."/>
            <person name="Fukui M."/>
        </authorList>
    </citation>
    <scope>NUCLEOTIDE SEQUENCE</scope>
    <source>
        <strain evidence="9">MeG22</strain>
    </source>
</reference>
<evidence type="ECO:0000259" key="8">
    <source>
        <dbReference type="PROSITE" id="PS51740"/>
    </source>
</evidence>
<keyword evidence="9" id="KW-0132">Cell division</keyword>
<dbReference type="SUPFAM" id="SSF89447">
    <property type="entry name" value="AbrB/MazE/MraZ-like"/>
    <property type="match status" value="1"/>
</dbReference>
<dbReference type="CDD" id="cd16321">
    <property type="entry name" value="MraZ_C"/>
    <property type="match status" value="1"/>
</dbReference>
<dbReference type="PANTHER" id="PTHR34701">
    <property type="entry name" value="TRANSCRIPTIONAL REGULATOR MRAZ"/>
    <property type="match status" value="1"/>
</dbReference>
<feature type="domain" description="SpoVT-AbrB" evidence="8">
    <location>
        <begin position="85"/>
        <end position="128"/>
    </location>
</feature>
<sequence length="153" mass="17652">MLIFSGEIRATFDEKGRVVLPADYKNQMGGNVPGGQLAIEIDRYEKCLNVYTMDEWEKRILKFRSKLNLNNREHSKILDGILRKCRIIAVPENCRFTVPANFLEFAGITKEVVFTGQLERLRIWDANEYQSYAGSLTECDDSYEQKFGGEELD</sequence>
<keyword evidence="3" id="KW-0677">Repeat</keyword>
<dbReference type="PANTHER" id="PTHR34701:SF1">
    <property type="entry name" value="TRANSCRIPTIONAL REGULATOR MRAZ"/>
    <property type="match status" value="1"/>
</dbReference>
<name>A0A5K7SBB8_9BACT</name>
<keyword evidence="6 7" id="KW-0804">Transcription</keyword>
<comment type="subunit">
    <text evidence="7">Forms oligomers.</text>
</comment>
<dbReference type="PROSITE" id="PS51740">
    <property type="entry name" value="SPOVT_ABRB"/>
    <property type="match status" value="2"/>
</dbReference>
<keyword evidence="2 7" id="KW-0963">Cytoplasm</keyword>
<dbReference type="GO" id="GO:2000143">
    <property type="term" value="P:negative regulation of DNA-templated transcription initiation"/>
    <property type="evidence" value="ECO:0007669"/>
    <property type="project" value="TreeGrafter"/>
</dbReference>
<dbReference type="Pfam" id="PF02381">
    <property type="entry name" value="MraZ"/>
    <property type="match status" value="2"/>
</dbReference>
<dbReference type="InterPro" id="IPR038619">
    <property type="entry name" value="MraZ_sf"/>
</dbReference>
<keyword evidence="5 7" id="KW-0238">DNA-binding</keyword>
<dbReference type="GO" id="GO:0051301">
    <property type="term" value="P:cell division"/>
    <property type="evidence" value="ECO:0007669"/>
    <property type="project" value="UniProtKB-KW"/>
</dbReference>
<dbReference type="InterPro" id="IPR035642">
    <property type="entry name" value="MraZ_N"/>
</dbReference>
<proteinExistence type="inferred from homology"/>
<keyword evidence="10" id="KW-1185">Reference proteome</keyword>
<evidence type="ECO:0000256" key="1">
    <source>
        <dbReference type="ARBA" id="ARBA00013860"/>
    </source>
</evidence>
<dbReference type="RefSeq" id="WP_318347157.1">
    <property type="nucleotide sequence ID" value="NZ_AP018694.1"/>
</dbReference>
<evidence type="ECO:0000313" key="10">
    <source>
        <dbReference type="Proteomes" id="UP001193389"/>
    </source>
</evidence>
<dbReference type="InterPro" id="IPR007159">
    <property type="entry name" value="SpoVT-AbrB_dom"/>
</dbReference>
<dbReference type="InterPro" id="IPR035644">
    <property type="entry name" value="MraZ_C"/>
</dbReference>
<dbReference type="InterPro" id="IPR037914">
    <property type="entry name" value="SpoVT-AbrB_sf"/>
</dbReference>
<evidence type="ECO:0000256" key="4">
    <source>
        <dbReference type="ARBA" id="ARBA00023015"/>
    </source>
</evidence>
<dbReference type="InterPro" id="IPR003444">
    <property type="entry name" value="MraZ"/>
</dbReference>
<gene>
    <name evidence="7" type="primary">mraZ</name>
    <name evidence="9" type="ORF">AQPE_3030</name>
</gene>
<protein>
    <recommendedName>
        <fullName evidence="1 7">Transcriptional regulator MraZ</fullName>
    </recommendedName>
</protein>
<dbReference type="InterPro" id="IPR020603">
    <property type="entry name" value="MraZ_dom"/>
</dbReference>
<dbReference type="CDD" id="cd16320">
    <property type="entry name" value="MraZ_N"/>
    <property type="match status" value="1"/>
</dbReference>
<dbReference type="HAMAP" id="MF_01008">
    <property type="entry name" value="MraZ"/>
    <property type="match status" value="1"/>
</dbReference>
<evidence type="ECO:0000256" key="5">
    <source>
        <dbReference type="ARBA" id="ARBA00023125"/>
    </source>
</evidence>
<dbReference type="GO" id="GO:0009295">
    <property type="term" value="C:nucleoid"/>
    <property type="evidence" value="ECO:0007669"/>
    <property type="project" value="UniProtKB-SubCell"/>
</dbReference>
<dbReference type="GO" id="GO:0000976">
    <property type="term" value="F:transcription cis-regulatory region binding"/>
    <property type="evidence" value="ECO:0007669"/>
    <property type="project" value="TreeGrafter"/>
</dbReference>
<evidence type="ECO:0000256" key="6">
    <source>
        <dbReference type="ARBA" id="ARBA00023163"/>
    </source>
</evidence>
<accession>A0A5K7SBB8</accession>